<dbReference type="Proteomes" id="UP001055072">
    <property type="component" value="Unassembled WGS sequence"/>
</dbReference>
<comment type="caution">
    <text evidence="1">The sequence shown here is derived from an EMBL/GenBank/DDBJ whole genome shotgun (WGS) entry which is preliminary data.</text>
</comment>
<name>A0ACB8U526_9APHY</name>
<protein>
    <submittedName>
        <fullName evidence="1">Uncharacterized protein</fullName>
    </submittedName>
</protein>
<accession>A0ACB8U526</accession>
<organism evidence="1 2">
    <name type="scientific">Irpex rosettiformis</name>
    <dbReference type="NCBI Taxonomy" id="378272"/>
    <lineage>
        <taxon>Eukaryota</taxon>
        <taxon>Fungi</taxon>
        <taxon>Dikarya</taxon>
        <taxon>Basidiomycota</taxon>
        <taxon>Agaricomycotina</taxon>
        <taxon>Agaricomycetes</taxon>
        <taxon>Polyporales</taxon>
        <taxon>Irpicaceae</taxon>
        <taxon>Irpex</taxon>
    </lineage>
</organism>
<proteinExistence type="predicted"/>
<gene>
    <name evidence="1" type="ORF">BDY19DRAFT_945535</name>
</gene>
<sequence length="54" mass="6473">MFKHEASCEAWHRACHIRRTIHTLSVRTCAPLRRSSLTKYRIRCAWRCAFVQNL</sequence>
<evidence type="ECO:0000313" key="1">
    <source>
        <dbReference type="EMBL" id="KAI0089370.1"/>
    </source>
</evidence>
<keyword evidence="2" id="KW-1185">Reference proteome</keyword>
<reference evidence="1" key="1">
    <citation type="journal article" date="2021" name="Environ. Microbiol.">
        <title>Gene family expansions and transcriptome signatures uncover fungal adaptations to wood decay.</title>
        <authorList>
            <person name="Hage H."/>
            <person name="Miyauchi S."/>
            <person name="Viragh M."/>
            <person name="Drula E."/>
            <person name="Min B."/>
            <person name="Chaduli D."/>
            <person name="Navarro D."/>
            <person name="Favel A."/>
            <person name="Norest M."/>
            <person name="Lesage-Meessen L."/>
            <person name="Balint B."/>
            <person name="Merenyi Z."/>
            <person name="de Eugenio L."/>
            <person name="Morin E."/>
            <person name="Martinez A.T."/>
            <person name="Baldrian P."/>
            <person name="Stursova M."/>
            <person name="Martinez M.J."/>
            <person name="Novotny C."/>
            <person name="Magnuson J.K."/>
            <person name="Spatafora J.W."/>
            <person name="Maurice S."/>
            <person name="Pangilinan J."/>
            <person name="Andreopoulos W."/>
            <person name="LaButti K."/>
            <person name="Hundley H."/>
            <person name="Na H."/>
            <person name="Kuo A."/>
            <person name="Barry K."/>
            <person name="Lipzen A."/>
            <person name="Henrissat B."/>
            <person name="Riley R."/>
            <person name="Ahrendt S."/>
            <person name="Nagy L.G."/>
            <person name="Grigoriev I.V."/>
            <person name="Martin F."/>
            <person name="Rosso M.N."/>
        </authorList>
    </citation>
    <scope>NUCLEOTIDE SEQUENCE</scope>
    <source>
        <strain evidence="1">CBS 384.51</strain>
    </source>
</reference>
<dbReference type="EMBL" id="MU274911">
    <property type="protein sequence ID" value="KAI0089370.1"/>
    <property type="molecule type" value="Genomic_DNA"/>
</dbReference>
<evidence type="ECO:0000313" key="2">
    <source>
        <dbReference type="Proteomes" id="UP001055072"/>
    </source>
</evidence>